<keyword evidence="3" id="KW-1185">Reference proteome</keyword>
<accession>A0A7D9EVG6</accession>
<protein>
    <submittedName>
        <fullName evidence="2">Uncharacterized protein</fullName>
    </submittedName>
</protein>
<feature type="region of interest" description="Disordered" evidence="1">
    <location>
        <begin position="145"/>
        <end position="193"/>
    </location>
</feature>
<comment type="caution">
    <text evidence="2">The sequence shown here is derived from an EMBL/GenBank/DDBJ whole genome shotgun (WGS) entry which is preliminary data.</text>
</comment>
<sequence length="193" mass="21909">LRKKLTEDDVQSYKYCLFEHDREDCSENLVDRVEMKVHIMDEAKEEAGGDSKGGDTRTDNRRNNRGFNTGKRARGCAVENWREDHPPWLCEAFKRLPVTKRTELIAKSGRCFRCLASGYHSRRCSRTVSCDIDGCKSVTHSRYLHQSNRNPTDNGSNNSGPLNGAEQPNKNENATNSTFTNNQIDKVSLMVPP</sequence>
<feature type="region of interest" description="Disordered" evidence="1">
    <location>
        <begin position="41"/>
        <end position="69"/>
    </location>
</feature>
<feature type="non-terminal residue" evidence="2">
    <location>
        <position position="193"/>
    </location>
</feature>
<evidence type="ECO:0000256" key="1">
    <source>
        <dbReference type="SAM" id="MobiDB-lite"/>
    </source>
</evidence>
<evidence type="ECO:0000313" key="3">
    <source>
        <dbReference type="Proteomes" id="UP001152795"/>
    </source>
</evidence>
<evidence type="ECO:0000313" key="2">
    <source>
        <dbReference type="EMBL" id="CAB4018622.1"/>
    </source>
</evidence>
<dbReference type="Proteomes" id="UP001152795">
    <property type="component" value="Unassembled WGS sequence"/>
</dbReference>
<proteinExistence type="predicted"/>
<organism evidence="2 3">
    <name type="scientific">Paramuricea clavata</name>
    <name type="common">Red gorgonian</name>
    <name type="synonym">Violescent sea-whip</name>
    <dbReference type="NCBI Taxonomy" id="317549"/>
    <lineage>
        <taxon>Eukaryota</taxon>
        <taxon>Metazoa</taxon>
        <taxon>Cnidaria</taxon>
        <taxon>Anthozoa</taxon>
        <taxon>Octocorallia</taxon>
        <taxon>Malacalcyonacea</taxon>
        <taxon>Plexauridae</taxon>
        <taxon>Paramuricea</taxon>
    </lineage>
</organism>
<reference evidence="2" key="1">
    <citation type="submission" date="2020-04" db="EMBL/GenBank/DDBJ databases">
        <authorList>
            <person name="Alioto T."/>
            <person name="Alioto T."/>
            <person name="Gomez Garrido J."/>
        </authorList>
    </citation>
    <scope>NUCLEOTIDE SEQUENCE</scope>
    <source>
        <strain evidence="2">A484AB</strain>
    </source>
</reference>
<feature type="non-terminal residue" evidence="2">
    <location>
        <position position="1"/>
    </location>
</feature>
<name>A0A7D9EVG6_PARCT</name>
<dbReference type="EMBL" id="CACRXK020010090">
    <property type="protein sequence ID" value="CAB4018622.1"/>
    <property type="molecule type" value="Genomic_DNA"/>
</dbReference>
<dbReference type="PANTHER" id="PTHR47331">
    <property type="entry name" value="PHD-TYPE DOMAIN-CONTAINING PROTEIN"/>
    <property type="match status" value="1"/>
</dbReference>
<feature type="compositionally biased region" description="Basic and acidic residues" evidence="1">
    <location>
        <begin position="41"/>
        <end position="62"/>
    </location>
</feature>
<dbReference type="PANTHER" id="PTHR47331:SF1">
    <property type="entry name" value="GAG-LIKE PROTEIN"/>
    <property type="match status" value="1"/>
</dbReference>
<feature type="compositionally biased region" description="Polar residues" evidence="1">
    <location>
        <begin position="145"/>
        <end position="185"/>
    </location>
</feature>
<dbReference type="AlphaFoldDB" id="A0A7D9EVG6"/>
<gene>
    <name evidence="2" type="ORF">PACLA_8A048727</name>
</gene>